<comment type="caution">
    <text evidence="4">The sequence shown here is derived from an EMBL/GenBank/DDBJ whole genome shotgun (WGS) entry which is preliminary data.</text>
</comment>
<keyword evidence="3" id="KW-0808">Transferase</keyword>
<evidence type="ECO:0000313" key="5">
    <source>
        <dbReference type="Proteomes" id="UP001309876"/>
    </source>
</evidence>
<comment type="similarity">
    <text evidence="1">Belongs to the glycosyltransferase 25 family.</text>
</comment>
<dbReference type="GO" id="GO:0016740">
    <property type="term" value="F:transferase activity"/>
    <property type="evidence" value="ECO:0007669"/>
    <property type="project" value="UniProtKB-KW"/>
</dbReference>
<dbReference type="PANTHER" id="PTHR10730:SF53">
    <property type="entry name" value="GLYCOSYLTRANSFERASE 25 FAMILY MEMBER"/>
    <property type="match status" value="1"/>
</dbReference>
<dbReference type="Proteomes" id="UP001309876">
    <property type="component" value="Unassembled WGS sequence"/>
</dbReference>
<dbReference type="AlphaFoldDB" id="A0AAN7SWH5"/>
<dbReference type="PANTHER" id="PTHR10730">
    <property type="entry name" value="PROCOLLAGEN-LYSINE,2-OXOGLUTARATE 5-DIOXYGENASE/GLYCOSYLTRANSFERASE 25 FAMILY MEMBER"/>
    <property type="match status" value="1"/>
</dbReference>
<dbReference type="InterPro" id="IPR050757">
    <property type="entry name" value="Collagen_mod_GT25"/>
</dbReference>
<evidence type="ECO:0000256" key="1">
    <source>
        <dbReference type="ARBA" id="ARBA00006721"/>
    </source>
</evidence>
<dbReference type="EMBL" id="JAVRRJ010000006">
    <property type="protein sequence ID" value="KAK5083515.1"/>
    <property type="molecule type" value="Genomic_DNA"/>
</dbReference>
<sequence length="410" mass="45760">MSLQHILLQPKLLLVSVLIFLAIFSLHARLGTLRSAYATIGVQDDDSHHEPDGPDWQARLADVQNSTLGFQKVFAISLSERTDHRDTLALTSALTGFEVDFIDGVKPSDISEKAMPPNPGIGDGGARGAWRGHMNALRKVVAEGIGSALIAEEDFDWDIRLKNQLQDFAKASSSFLSQFGTDQVPHYAEEAGEAIEYSELLTWFQDNQNSIPVPRSPYGDGWDVLWLGNCGMRLEARRQDWQTLAIVRHNDSATVPANQYYSWDWDRPDPHPYRSYPNRTRLYLSQPTDGVCSIAYAVSQRGARKLLLELGLERADKAFDLMLQDFCQGGWYGGLAEPHACWGVLPSLFDSYRAAGPETKDSDIVDGEAGRVRDSGYVLNIQRSVRLNARKLLAQPPEEIFDQYPYAEGT</sequence>
<reference evidence="4 5" key="1">
    <citation type="submission" date="2023-08" db="EMBL/GenBank/DDBJ databases">
        <title>Black Yeasts Isolated from many extreme environments.</title>
        <authorList>
            <person name="Coleine C."/>
            <person name="Stajich J.E."/>
            <person name="Selbmann L."/>
        </authorList>
    </citation>
    <scope>NUCLEOTIDE SEQUENCE [LARGE SCALE GENOMIC DNA]</scope>
    <source>
        <strain evidence="4 5">CCFEE 5910</strain>
    </source>
</reference>
<gene>
    <name evidence="4" type="ORF">LTR05_006017</name>
</gene>
<accession>A0AAN7SWH5</accession>
<evidence type="ECO:0000256" key="3">
    <source>
        <dbReference type="ARBA" id="ARBA00022679"/>
    </source>
</evidence>
<keyword evidence="2" id="KW-0328">Glycosyltransferase</keyword>
<evidence type="ECO:0008006" key="6">
    <source>
        <dbReference type="Google" id="ProtNLM"/>
    </source>
</evidence>
<organism evidence="4 5">
    <name type="scientific">Lithohypha guttulata</name>
    <dbReference type="NCBI Taxonomy" id="1690604"/>
    <lineage>
        <taxon>Eukaryota</taxon>
        <taxon>Fungi</taxon>
        <taxon>Dikarya</taxon>
        <taxon>Ascomycota</taxon>
        <taxon>Pezizomycotina</taxon>
        <taxon>Eurotiomycetes</taxon>
        <taxon>Chaetothyriomycetidae</taxon>
        <taxon>Chaetothyriales</taxon>
        <taxon>Trichomeriaceae</taxon>
        <taxon>Lithohypha</taxon>
    </lineage>
</organism>
<keyword evidence="5" id="KW-1185">Reference proteome</keyword>
<protein>
    <recommendedName>
        <fullName evidence="6">Glycosyltransferase family 25 protein</fullName>
    </recommendedName>
</protein>
<name>A0AAN7SWH5_9EURO</name>
<evidence type="ECO:0000256" key="2">
    <source>
        <dbReference type="ARBA" id="ARBA00022676"/>
    </source>
</evidence>
<proteinExistence type="inferred from homology"/>
<evidence type="ECO:0000313" key="4">
    <source>
        <dbReference type="EMBL" id="KAK5083515.1"/>
    </source>
</evidence>